<comment type="similarity">
    <text evidence="1 6">Belongs to the aldehyde dehydrogenase family.</text>
</comment>
<dbReference type="GO" id="GO:0004029">
    <property type="term" value="F:aldehyde dehydrogenase (NAD+) activity"/>
    <property type="evidence" value="ECO:0007669"/>
    <property type="project" value="UniProtKB-EC"/>
</dbReference>
<dbReference type="FunFam" id="3.40.309.10:FF:000012">
    <property type="entry name" value="Betaine aldehyde dehydrogenase"/>
    <property type="match status" value="1"/>
</dbReference>
<accession>C7ZQS9</accession>
<keyword evidence="2 6" id="KW-0560">Oxidoreductase</keyword>
<dbReference type="AlphaFoldDB" id="C7ZQS9"/>
<dbReference type="KEGG" id="nhe:NECHADRAFT_56373"/>
<comment type="catalytic activity">
    <reaction evidence="4">
        <text>an aldehyde + NAD(+) + H2O = a carboxylate + NADH + 2 H(+)</text>
        <dbReference type="Rhea" id="RHEA:16185"/>
        <dbReference type="ChEBI" id="CHEBI:15377"/>
        <dbReference type="ChEBI" id="CHEBI:15378"/>
        <dbReference type="ChEBI" id="CHEBI:17478"/>
        <dbReference type="ChEBI" id="CHEBI:29067"/>
        <dbReference type="ChEBI" id="CHEBI:57540"/>
        <dbReference type="ChEBI" id="CHEBI:57945"/>
        <dbReference type="EC" id="1.2.1.3"/>
    </reaction>
</comment>
<sequence>MTTFQVPPPSSLTRFWINGEWAKPSTNEVFTIRNPKDDTIISENVPVGGPDDVDLAVRHAEAAFNGKWRTFTSAQRMQCLNKLADIMEQHLEGLLRLDSLSSGNPVSLIPTREKGYIVNGLRYMAGWCDKFKGEYMPEDDGFVKFVRNEPLGVCAAICPFNAPITTLFHKVAPALVTGNVVIIKPSEKTPLGTLALGPLFQIADIPKGVVQIITGPGKTGDLLARHLRIRKISFTGSVATGRKIQVAAAQSNLKRVTLELGGKSPAVIFDDANLENAVDWTVKAIVARTGQVCMAASRVYIQRSIAKDFLARYTERMREAVEHVGDPEDPNVAYGPLVDKASFERVKGIIERAKGEAELVVGGNTIGDSGCYIEPTVFMNPRSNAEILTVEVFGPVSVVNVFETEEEVIEKANSSEFGLMAGVFTRDITRALRMSSRFESGVVGINCVSYINVQVPFGGVKASGIGREFGSEALRAYTEPKTVLIK</sequence>
<name>C7ZQS9_FUSV7</name>
<feature type="active site" evidence="5">
    <location>
        <position position="259"/>
    </location>
</feature>
<dbReference type="VEuPathDB" id="FungiDB:NECHADRAFT_56373"/>
<dbReference type="PROSITE" id="PS00070">
    <property type="entry name" value="ALDEHYDE_DEHYDR_CYS"/>
    <property type="match status" value="1"/>
</dbReference>
<evidence type="ECO:0000256" key="3">
    <source>
        <dbReference type="ARBA" id="ARBA00024226"/>
    </source>
</evidence>
<dbReference type="Proteomes" id="UP000005206">
    <property type="component" value="Unassembled WGS sequence"/>
</dbReference>
<protein>
    <recommendedName>
        <fullName evidence="3">aldehyde dehydrogenase (NAD(+))</fullName>
        <ecNumber evidence="3">1.2.1.3</ecNumber>
    </recommendedName>
</protein>
<dbReference type="EMBL" id="GG699010">
    <property type="protein sequence ID" value="EEU33622.1"/>
    <property type="molecule type" value="Genomic_DNA"/>
</dbReference>
<dbReference type="RefSeq" id="XP_003039335.1">
    <property type="nucleotide sequence ID" value="XM_003039289.1"/>
</dbReference>
<keyword evidence="9" id="KW-1185">Reference proteome</keyword>
<dbReference type="InterPro" id="IPR016163">
    <property type="entry name" value="Ald_DH_C"/>
</dbReference>
<dbReference type="OMA" id="ESAQLDW"/>
<dbReference type="eggNOG" id="KOG2450">
    <property type="taxonomic scope" value="Eukaryota"/>
</dbReference>
<evidence type="ECO:0000256" key="1">
    <source>
        <dbReference type="ARBA" id="ARBA00009986"/>
    </source>
</evidence>
<dbReference type="InterPro" id="IPR016162">
    <property type="entry name" value="Ald_DH_N"/>
</dbReference>
<reference evidence="8 9" key="1">
    <citation type="journal article" date="2009" name="PLoS Genet.">
        <title>The genome of Nectria haematococca: contribution of supernumerary chromosomes to gene expansion.</title>
        <authorList>
            <person name="Coleman J.J."/>
            <person name="Rounsley S.D."/>
            <person name="Rodriguez-Carres M."/>
            <person name="Kuo A."/>
            <person name="Wasmann C.C."/>
            <person name="Grimwood J."/>
            <person name="Schmutz J."/>
            <person name="Taga M."/>
            <person name="White G.J."/>
            <person name="Zhou S."/>
            <person name="Schwartz D.C."/>
            <person name="Freitag M."/>
            <person name="Ma L.J."/>
            <person name="Danchin E.G."/>
            <person name="Henrissat B."/>
            <person name="Coutinho P.M."/>
            <person name="Nelson D.R."/>
            <person name="Straney D."/>
            <person name="Napoli C.A."/>
            <person name="Barker B.M."/>
            <person name="Gribskov M."/>
            <person name="Rep M."/>
            <person name="Kroken S."/>
            <person name="Molnar I."/>
            <person name="Rensing C."/>
            <person name="Kennell J.C."/>
            <person name="Zamora J."/>
            <person name="Farman M.L."/>
            <person name="Selker E.U."/>
            <person name="Salamov A."/>
            <person name="Shapiro H."/>
            <person name="Pangilinan J."/>
            <person name="Lindquist E."/>
            <person name="Lamers C."/>
            <person name="Grigoriev I.V."/>
            <person name="Geiser D.M."/>
            <person name="Covert S.F."/>
            <person name="Temporini E."/>
            <person name="Vanetten H.D."/>
        </authorList>
    </citation>
    <scope>NUCLEOTIDE SEQUENCE [LARGE SCALE GENOMIC DNA]</scope>
    <source>
        <strain evidence="9">ATCC MYA-4622 / CBS 123669 / FGSC 9596 / NRRL 45880 / 77-13-4</strain>
    </source>
</reference>
<dbReference type="InterPro" id="IPR016161">
    <property type="entry name" value="Ald_DH/histidinol_DH"/>
</dbReference>
<dbReference type="PROSITE" id="PS00687">
    <property type="entry name" value="ALDEHYDE_DEHYDR_GLU"/>
    <property type="match status" value="1"/>
</dbReference>
<proteinExistence type="inferred from homology"/>
<dbReference type="InterPro" id="IPR016160">
    <property type="entry name" value="Ald_DH_CS_CYS"/>
</dbReference>
<dbReference type="PANTHER" id="PTHR11699">
    <property type="entry name" value="ALDEHYDE DEHYDROGENASE-RELATED"/>
    <property type="match status" value="1"/>
</dbReference>
<dbReference type="FunFam" id="3.40.605.10:FF:000007">
    <property type="entry name" value="NAD/NADP-dependent betaine aldehyde dehydrogenase"/>
    <property type="match status" value="1"/>
</dbReference>
<dbReference type="InterPro" id="IPR015590">
    <property type="entry name" value="Aldehyde_DH_dom"/>
</dbReference>
<dbReference type="STRING" id="660122.C7ZQS9"/>
<feature type="domain" description="Aldehyde dehydrogenase" evidence="7">
    <location>
        <begin position="21"/>
        <end position="483"/>
    </location>
</feature>
<evidence type="ECO:0000256" key="5">
    <source>
        <dbReference type="PROSITE-ProRule" id="PRU10007"/>
    </source>
</evidence>
<dbReference type="HOGENOM" id="CLU_005391_0_1_1"/>
<dbReference type="Gene3D" id="3.40.605.10">
    <property type="entry name" value="Aldehyde Dehydrogenase, Chain A, domain 1"/>
    <property type="match status" value="1"/>
</dbReference>
<evidence type="ECO:0000256" key="4">
    <source>
        <dbReference type="ARBA" id="ARBA00049194"/>
    </source>
</evidence>
<evidence type="ECO:0000313" key="8">
    <source>
        <dbReference type="EMBL" id="EEU33622.1"/>
    </source>
</evidence>
<gene>
    <name evidence="8" type="ORF">NECHADRAFT_56373</name>
</gene>
<dbReference type="InParanoid" id="C7ZQS9"/>
<dbReference type="OrthoDB" id="310895at2759"/>
<dbReference type="EC" id="1.2.1.3" evidence="3"/>
<evidence type="ECO:0000256" key="2">
    <source>
        <dbReference type="ARBA" id="ARBA00023002"/>
    </source>
</evidence>
<evidence type="ECO:0000313" key="9">
    <source>
        <dbReference type="Proteomes" id="UP000005206"/>
    </source>
</evidence>
<dbReference type="Gene3D" id="3.40.309.10">
    <property type="entry name" value="Aldehyde Dehydrogenase, Chain A, domain 2"/>
    <property type="match status" value="1"/>
</dbReference>
<evidence type="ECO:0000256" key="6">
    <source>
        <dbReference type="RuleBase" id="RU003345"/>
    </source>
</evidence>
<dbReference type="InterPro" id="IPR029510">
    <property type="entry name" value="Ald_DH_CS_GLU"/>
</dbReference>
<dbReference type="Pfam" id="PF00171">
    <property type="entry name" value="Aldedh"/>
    <property type="match status" value="1"/>
</dbReference>
<evidence type="ECO:0000259" key="7">
    <source>
        <dbReference type="Pfam" id="PF00171"/>
    </source>
</evidence>
<dbReference type="GeneID" id="9666860"/>
<dbReference type="SUPFAM" id="SSF53720">
    <property type="entry name" value="ALDH-like"/>
    <property type="match status" value="1"/>
</dbReference>
<organism evidence="8 9">
    <name type="scientific">Fusarium vanettenii (strain ATCC MYA-4622 / CBS 123669 / FGSC 9596 / NRRL 45880 / 77-13-4)</name>
    <name type="common">Fusarium solani subsp. pisi</name>
    <dbReference type="NCBI Taxonomy" id="660122"/>
    <lineage>
        <taxon>Eukaryota</taxon>
        <taxon>Fungi</taxon>
        <taxon>Dikarya</taxon>
        <taxon>Ascomycota</taxon>
        <taxon>Pezizomycotina</taxon>
        <taxon>Sordariomycetes</taxon>
        <taxon>Hypocreomycetidae</taxon>
        <taxon>Hypocreales</taxon>
        <taxon>Nectriaceae</taxon>
        <taxon>Fusarium</taxon>
        <taxon>Fusarium solani species complex</taxon>
        <taxon>Fusarium vanettenii</taxon>
    </lineage>
</organism>